<organism evidence="1 2">
    <name type="scientific">Chryseosolibacter indicus</name>
    <dbReference type="NCBI Taxonomy" id="2782351"/>
    <lineage>
        <taxon>Bacteria</taxon>
        <taxon>Pseudomonadati</taxon>
        <taxon>Bacteroidota</taxon>
        <taxon>Cytophagia</taxon>
        <taxon>Cytophagales</taxon>
        <taxon>Chryseotaleaceae</taxon>
        <taxon>Chryseosolibacter</taxon>
    </lineage>
</organism>
<dbReference type="InterPro" id="IPR009409">
    <property type="entry name" value="DUF1059"/>
</dbReference>
<dbReference type="RefSeq" id="WP_254155132.1">
    <property type="nucleotide sequence ID" value="NZ_JAHESD010000048.1"/>
</dbReference>
<evidence type="ECO:0000313" key="1">
    <source>
        <dbReference type="EMBL" id="MBT1705177.1"/>
    </source>
</evidence>
<protein>
    <submittedName>
        <fullName evidence="1">DUF1059 domain-containing protein</fullName>
    </submittedName>
</protein>
<sequence>MKTMTCKELGGACNQNFSADTFEEIAKMVSMHAREMVQQGDAAHIQAMNEMRNSMTSPEAMNNWMDEKRRAFNALPDNNGSL</sequence>
<dbReference type="Proteomes" id="UP000772618">
    <property type="component" value="Unassembled WGS sequence"/>
</dbReference>
<keyword evidence="2" id="KW-1185">Reference proteome</keyword>
<dbReference type="Pfam" id="PF06348">
    <property type="entry name" value="DUF1059"/>
    <property type="match status" value="1"/>
</dbReference>
<comment type="caution">
    <text evidence="1">The sequence shown here is derived from an EMBL/GenBank/DDBJ whole genome shotgun (WGS) entry which is preliminary data.</text>
</comment>
<accession>A0ABS5VUS0</accession>
<reference evidence="1 2" key="1">
    <citation type="submission" date="2021-05" db="EMBL/GenBank/DDBJ databases">
        <title>A Polyphasic approach of four new species of the genus Ohtaekwangia: Ohtaekwangia histidinii sp. nov., Ohtaekwangia cretensis sp. nov., Ohtaekwangia indiensis sp. nov., Ohtaekwangia reichenbachii sp. nov. from diverse environment.</title>
        <authorList>
            <person name="Octaviana S."/>
        </authorList>
    </citation>
    <scope>NUCLEOTIDE SEQUENCE [LARGE SCALE GENOMIC DNA]</scope>
    <source>
        <strain evidence="1 2">PWU20</strain>
    </source>
</reference>
<gene>
    <name evidence="1" type="ORF">KK060_17925</name>
</gene>
<dbReference type="EMBL" id="JAHESD010000048">
    <property type="protein sequence ID" value="MBT1705177.1"/>
    <property type="molecule type" value="Genomic_DNA"/>
</dbReference>
<proteinExistence type="predicted"/>
<evidence type="ECO:0000313" key="2">
    <source>
        <dbReference type="Proteomes" id="UP000772618"/>
    </source>
</evidence>
<name>A0ABS5VUS0_9BACT</name>